<sequence>YLPAATATPDLQHTSHSTELEFSLLYGSCVLILSPLSMFVFQEGEEGAAHIWLLYRRCSGQRLNRRQRDERFNTMMQFFCELTESSGGASHQQKLMEGL</sequence>
<proteinExistence type="predicted"/>
<protein>
    <submittedName>
        <fullName evidence="1">Uncharacterized protein</fullName>
    </submittedName>
</protein>
<organism evidence="1">
    <name type="scientific">Nothobranchius rachovii</name>
    <name type="common">bluefin notho</name>
    <dbReference type="NCBI Taxonomy" id="451742"/>
    <lineage>
        <taxon>Eukaryota</taxon>
        <taxon>Metazoa</taxon>
        <taxon>Chordata</taxon>
        <taxon>Craniata</taxon>
        <taxon>Vertebrata</taxon>
        <taxon>Euteleostomi</taxon>
        <taxon>Actinopterygii</taxon>
        <taxon>Neopterygii</taxon>
        <taxon>Teleostei</taxon>
        <taxon>Neoteleostei</taxon>
        <taxon>Acanthomorphata</taxon>
        <taxon>Ovalentaria</taxon>
        <taxon>Atherinomorphae</taxon>
        <taxon>Cyprinodontiformes</taxon>
        <taxon>Nothobranchiidae</taxon>
        <taxon>Nothobranchius</taxon>
    </lineage>
</organism>
<name>A0A1A8PDG1_9TELE</name>
<gene>
    <name evidence="1" type="primary">Nfu_g_1_012681</name>
</gene>
<reference evidence="1" key="1">
    <citation type="submission" date="2016-05" db="EMBL/GenBank/DDBJ databases">
        <authorList>
            <person name="Lavstsen T."/>
            <person name="Jespersen J.S."/>
        </authorList>
    </citation>
    <scope>NUCLEOTIDE SEQUENCE</scope>
    <source>
        <tissue evidence="1">Brain</tissue>
    </source>
</reference>
<reference evidence="1" key="2">
    <citation type="submission" date="2016-06" db="EMBL/GenBank/DDBJ databases">
        <title>The genome of a short-lived fish provides insights into sex chromosome evolution and the genetic control of aging.</title>
        <authorList>
            <person name="Reichwald K."/>
            <person name="Felder M."/>
            <person name="Petzold A."/>
            <person name="Koch P."/>
            <person name="Groth M."/>
            <person name="Platzer M."/>
        </authorList>
    </citation>
    <scope>NUCLEOTIDE SEQUENCE</scope>
    <source>
        <tissue evidence="1">Brain</tissue>
    </source>
</reference>
<dbReference type="EMBL" id="HAEH01006381">
    <property type="protein sequence ID" value="SBR79079.1"/>
    <property type="molecule type" value="Transcribed_RNA"/>
</dbReference>
<evidence type="ECO:0000313" key="1">
    <source>
        <dbReference type="EMBL" id="SBR79079.1"/>
    </source>
</evidence>
<accession>A0A1A8PDG1</accession>
<feature type="non-terminal residue" evidence="1">
    <location>
        <position position="1"/>
    </location>
</feature>
<dbReference type="AlphaFoldDB" id="A0A1A8PDG1"/>